<evidence type="ECO:0000259" key="2">
    <source>
        <dbReference type="Pfam" id="PF26130"/>
    </source>
</evidence>
<dbReference type="PANTHER" id="PTHR31973">
    <property type="entry name" value="POLYPROTEIN, PUTATIVE-RELATED"/>
    <property type="match status" value="1"/>
</dbReference>
<dbReference type="Proteomes" id="UP001374535">
    <property type="component" value="Chromosome 9"/>
</dbReference>
<evidence type="ECO:0008006" key="5">
    <source>
        <dbReference type="Google" id="ProtNLM"/>
    </source>
</evidence>
<sequence>MENCHVEVVFHHGGKFLNDGSFGYRGGETSNLMIDIDRWSYFEMLAILKEMGYRNVKELWYSLGGRVLEDRIELITDDKGAMHVVNIALLNGKAHVFVVHKVSDPVYLLELEYNVGQGGEDGNVGEGEGQAIEGDDVEHVVVEGDVQAAEGGDDVEHVHVEEDVQAAEGGDDVEHVHVEEDVQAAVVHDEGGGAEEDVHDDVGGGEQNVQEEVEVSSWIGSDEEGSDDLVDVDVHAVEQLEVQDLEGSLFFEMGTGSGSTSKVHKQARGLSNTEWESDSCGSIYASDDSDEETPRNGTFGIFSEPVNMKEYKWELGTYFPDKIDFTDAVRTYGIHNGRKLKIFKNDKRRICVKCCGSQGKCPWYAYCAYRSTQSTWQLRKIIDRHTYTREFNIGLVTSKWLSGKLEKSMKVNPEINLKNLHSKFCKNGTLVCLGPQQRRQKQWQQPTLRVVSNNNIKGCMTMHMKYLDRILAQ</sequence>
<evidence type="ECO:0000313" key="3">
    <source>
        <dbReference type="EMBL" id="WVY97876.1"/>
    </source>
</evidence>
<name>A0AAQ3MVF6_VIGMU</name>
<dbReference type="PANTHER" id="PTHR31973:SF189">
    <property type="entry name" value="TRANSPOSASE, MUDR, PLANT, MULE TRANSPOSASE DOMAIN PROTEIN-RELATED"/>
    <property type="match status" value="1"/>
</dbReference>
<accession>A0AAQ3MVF6</accession>
<dbReference type="Pfam" id="PF03108">
    <property type="entry name" value="DBD_Tnp_Mut"/>
    <property type="match status" value="1"/>
</dbReference>
<protein>
    <recommendedName>
        <fullName evidence="5">Transposase MuDR plant domain-containing protein</fullName>
    </recommendedName>
</protein>
<dbReference type="EMBL" id="CP144692">
    <property type="protein sequence ID" value="WVY97876.1"/>
    <property type="molecule type" value="Genomic_DNA"/>
</dbReference>
<feature type="domain" description="Transposase MuDR plant" evidence="1">
    <location>
        <begin position="311"/>
        <end position="372"/>
    </location>
</feature>
<dbReference type="AlphaFoldDB" id="A0AAQ3MVF6"/>
<gene>
    <name evidence="3" type="ORF">V8G54_030027</name>
</gene>
<dbReference type="InterPro" id="IPR058594">
    <property type="entry name" value="PB1-like_dom_pln"/>
</dbReference>
<keyword evidence="4" id="KW-1185">Reference proteome</keyword>
<evidence type="ECO:0000259" key="1">
    <source>
        <dbReference type="Pfam" id="PF03108"/>
    </source>
</evidence>
<organism evidence="3 4">
    <name type="scientific">Vigna mungo</name>
    <name type="common">Black gram</name>
    <name type="synonym">Phaseolus mungo</name>
    <dbReference type="NCBI Taxonomy" id="3915"/>
    <lineage>
        <taxon>Eukaryota</taxon>
        <taxon>Viridiplantae</taxon>
        <taxon>Streptophyta</taxon>
        <taxon>Embryophyta</taxon>
        <taxon>Tracheophyta</taxon>
        <taxon>Spermatophyta</taxon>
        <taxon>Magnoliopsida</taxon>
        <taxon>eudicotyledons</taxon>
        <taxon>Gunneridae</taxon>
        <taxon>Pentapetalae</taxon>
        <taxon>rosids</taxon>
        <taxon>fabids</taxon>
        <taxon>Fabales</taxon>
        <taxon>Fabaceae</taxon>
        <taxon>Papilionoideae</taxon>
        <taxon>50 kb inversion clade</taxon>
        <taxon>NPAAA clade</taxon>
        <taxon>indigoferoid/millettioid clade</taxon>
        <taxon>Phaseoleae</taxon>
        <taxon>Vigna</taxon>
    </lineage>
</organism>
<dbReference type="InterPro" id="IPR004332">
    <property type="entry name" value="Transposase_MuDR"/>
</dbReference>
<proteinExistence type="predicted"/>
<reference evidence="3 4" key="1">
    <citation type="journal article" date="2023" name="Life. Sci Alliance">
        <title>Evolutionary insights into 3D genome organization and epigenetic landscape of Vigna mungo.</title>
        <authorList>
            <person name="Junaid A."/>
            <person name="Singh B."/>
            <person name="Bhatia S."/>
        </authorList>
    </citation>
    <scope>NUCLEOTIDE SEQUENCE [LARGE SCALE GENOMIC DNA]</scope>
    <source>
        <strain evidence="3">Urdbean</strain>
    </source>
</reference>
<dbReference type="Pfam" id="PF26130">
    <property type="entry name" value="PB1-like"/>
    <property type="match status" value="1"/>
</dbReference>
<feature type="domain" description="PB1-like" evidence="2">
    <location>
        <begin position="5"/>
        <end position="100"/>
    </location>
</feature>
<evidence type="ECO:0000313" key="4">
    <source>
        <dbReference type="Proteomes" id="UP001374535"/>
    </source>
</evidence>